<evidence type="ECO:0000313" key="3">
    <source>
        <dbReference type="Proteomes" id="UP000323646"/>
    </source>
</evidence>
<protein>
    <submittedName>
        <fullName evidence="2">Uncharacterized protein</fullName>
    </submittedName>
</protein>
<keyword evidence="1" id="KW-0732">Signal</keyword>
<dbReference type="Proteomes" id="UP000323646">
    <property type="component" value="Unassembled WGS sequence"/>
</dbReference>
<dbReference type="EMBL" id="VTOY01000003">
    <property type="protein sequence ID" value="TYZ23382.1"/>
    <property type="molecule type" value="Genomic_DNA"/>
</dbReference>
<dbReference type="AlphaFoldDB" id="A0A5D6W7D9"/>
<evidence type="ECO:0000256" key="1">
    <source>
        <dbReference type="SAM" id="SignalP"/>
    </source>
</evidence>
<evidence type="ECO:0000313" key="2">
    <source>
        <dbReference type="EMBL" id="TYZ23382.1"/>
    </source>
</evidence>
<name>A0A5D6W7D9_9FIRM</name>
<feature type="signal peptide" evidence="1">
    <location>
        <begin position="1"/>
        <end position="19"/>
    </location>
</feature>
<organism evidence="2 3">
    <name type="scientific">Selenomonas ruminis</name>
    <dbReference type="NCBI Taxonomy" id="2593411"/>
    <lineage>
        <taxon>Bacteria</taxon>
        <taxon>Bacillati</taxon>
        <taxon>Bacillota</taxon>
        <taxon>Negativicutes</taxon>
        <taxon>Selenomonadales</taxon>
        <taxon>Selenomonadaceae</taxon>
        <taxon>Selenomonas</taxon>
    </lineage>
</organism>
<dbReference type="RefSeq" id="WP_149171134.1">
    <property type="nucleotide sequence ID" value="NZ_VTOY01000003.1"/>
</dbReference>
<gene>
    <name evidence="2" type="ORF">FZ040_05745</name>
</gene>
<dbReference type="OrthoDB" id="1667120at2"/>
<reference evidence="2 3" key="1">
    <citation type="submission" date="2019-08" db="EMBL/GenBank/DDBJ databases">
        <title>Selenomonas sp. mPRGC5 and Selenomonas sp. mPRGC8 isolated from ruminal fluid of dairy goat (Capra hircus).</title>
        <authorList>
            <person name="Poothong S."/>
            <person name="Nuengjamnong C."/>
            <person name="Tanasupawat S."/>
        </authorList>
    </citation>
    <scope>NUCLEOTIDE SEQUENCE [LARGE SCALE GENOMIC DNA]</scope>
    <source>
        <strain evidence="3">mPRGC5</strain>
    </source>
</reference>
<proteinExistence type="predicted"/>
<feature type="chain" id="PRO_5039480300" evidence="1">
    <location>
        <begin position="20"/>
        <end position="127"/>
    </location>
</feature>
<comment type="caution">
    <text evidence="2">The sequence shown here is derived from an EMBL/GenBank/DDBJ whole genome shotgun (WGS) entry which is preliminary data.</text>
</comment>
<sequence>MKKIVFFMMMVLACFVGFSGDTKCDASANIKFQATNVYLYNGQSVIEGNFYNEGDSGATVTTVKLSFTASDKAGNYVFSDSGLFSGVNAWVPAYGTTAWSFTINNSNTPGYAGTIKWHIDADVRFSY</sequence>
<accession>A0A5D6W7D9</accession>
<keyword evidence="3" id="KW-1185">Reference proteome</keyword>